<organism evidence="2 3">
    <name type="scientific">Athelia psychrophila</name>
    <dbReference type="NCBI Taxonomy" id="1759441"/>
    <lineage>
        <taxon>Eukaryota</taxon>
        <taxon>Fungi</taxon>
        <taxon>Dikarya</taxon>
        <taxon>Basidiomycota</taxon>
        <taxon>Agaricomycotina</taxon>
        <taxon>Agaricomycetes</taxon>
        <taxon>Agaricomycetidae</taxon>
        <taxon>Atheliales</taxon>
        <taxon>Atheliaceae</taxon>
        <taxon>Athelia</taxon>
    </lineage>
</organism>
<gene>
    <name evidence="2" type="ORF">FIBSPDRAFT_1046545</name>
</gene>
<keyword evidence="3" id="KW-1185">Reference proteome</keyword>
<evidence type="ECO:0000313" key="2">
    <source>
        <dbReference type="EMBL" id="KZP17801.1"/>
    </source>
</evidence>
<protein>
    <submittedName>
        <fullName evidence="2">Uncharacterized protein</fullName>
    </submittedName>
</protein>
<dbReference type="AlphaFoldDB" id="A0A166GG47"/>
<evidence type="ECO:0000256" key="1">
    <source>
        <dbReference type="SAM" id="MobiDB-lite"/>
    </source>
</evidence>
<name>A0A166GG47_9AGAM</name>
<reference evidence="2 3" key="1">
    <citation type="journal article" date="2016" name="Mol. Biol. Evol.">
        <title>Comparative Genomics of Early-Diverging Mushroom-Forming Fungi Provides Insights into the Origins of Lignocellulose Decay Capabilities.</title>
        <authorList>
            <person name="Nagy L.G."/>
            <person name="Riley R."/>
            <person name="Tritt A."/>
            <person name="Adam C."/>
            <person name="Daum C."/>
            <person name="Floudas D."/>
            <person name="Sun H."/>
            <person name="Yadav J.S."/>
            <person name="Pangilinan J."/>
            <person name="Larsson K.H."/>
            <person name="Matsuura K."/>
            <person name="Barry K."/>
            <person name="Labutti K."/>
            <person name="Kuo R."/>
            <person name="Ohm R.A."/>
            <person name="Bhattacharya S.S."/>
            <person name="Shirouzu T."/>
            <person name="Yoshinaga Y."/>
            <person name="Martin F.M."/>
            <person name="Grigoriev I.V."/>
            <person name="Hibbett D.S."/>
        </authorList>
    </citation>
    <scope>NUCLEOTIDE SEQUENCE [LARGE SCALE GENOMIC DNA]</scope>
    <source>
        <strain evidence="2 3">CBS 109695</strain>
    </source>
</reference>
<dbReference type="Proteomes" id="UP000076532">
    <property type="component" value="Unassembled WGS sequence"/>
</dbReference>
<proteinExistence type="predicted"/>
<feature type="region of interest" description="Disordered" evidence="1">
    <location>
        <begin position="31"/>
        <end position="76"/>
    </location>
</feature>
<sequence length="76" mass="8359">MAQNFTYIRPTASFDPHQRIPLGVIANRLSRHAPAQGSSCEDPTRTHPGPRPSLSLLQPPHRSASFVGCTVTGRRR</sequence>
<evidence type="ECO:0000313" key="3">
    <source>
        <dbReference type="Proteomes" id="UP000076532"/>
    </source>
</evidence>
<accession>A0A166GG47</accession>
<dbReference type="EMBL" id="KV417578">
    <property type="protein sequence ID" value="KZP17801.1"/>
    <property type="molecule type" value="Genomic_DNA"/>
</dbReference>